<dbReference type="InterPro" id="IPR020843">
    <property type="entry name" value="ER"/>
</dbReference>
<dbReference type="OrthoDB" id="3509362at2759"/>
<dbReference type="CDD" id="cd05289">
    <property type="entry name" value="MDR_like_2"/>
    <property type="match status" value="1"/>
</dbReference>
<dbReference type="PROSITE" id="PS01162">
    <property type="entry name" value="QOR_ZETA_CRYSTAL"/>
    <property type="match status" value="1"/>
</dbReference>
<dbReference type="PANTHER" id="PTHR11695:SF647">
    <property type="entry name" value="ENOYL REDUCTASE (ER) DOMAIN-CONTAINING PROTEIN"/>
    <property type="match status" value="1"/>
</dbReference>
<evidence type="ECO:0000259" key="1">
    <source>
        <dbReference type="SMART" id="SM00829"/>
    </source>
</evidence>
<dbReference type="SUPFAM" id="SSF50129">
    <property type="entry name" value="GroES-like"/>
    <property type="match status" value="1"/>
</dbReference>
<evidence type="ECO:0000313" key="3">
    <source>
        <dbReference type="Proteomes" id="UP000800200"/>
    </source>
</evidence>
<sequence length="333" mass="35453">MANFPQTQKALIFNTKTNALSLTNAAPIPSSTEEHIIKVHSTAITNGELTWASFVNWPTEHVPTYDVSGTIVTEVTGSKFKPGDKIYGRIDAAREGTARQYATILPSETALVPKNLSMTDAASVPMSALTAWQAVFEQGELSASPYVDEAGEVVGNQAKGKRALILGAAGGVGLFAVQLAKIAGATVLGTASSRNEEFLKGLGIDEVINYTKTSVEEWIGGDESKKFDLVFACVGGKSMLDGWSAVKENGAYVSVGPGFKEPEGGKPKGVKSAWFVMDSRGSELELIGRFIGKGLVKTWVDSVWTIEEYDKAFAKTATGHARGKVVIKIGDEE</sequence>
<protein>
    <submittedName>
        <fullName evidence="2">NAD(P)-binding protein</fullName>
    </submittedName>
</protein>
<dbReference type="AlphaFoldDB" id="A0A6A6EJP1"/>
<name>A0A6A6EJP1_9PEZI</name>
<dbReference type="InterPro" id="IPR011032">
    <property type="entry name" value="GroES-like_sf"/>
</dbReference>
<gene>
    <name evidence="2" type="ORF">K469DRAFT_699725</name>
</gene>
<dbReference type="EMBL" id="ML994619">
    <property type="protein sequence ID" value="KAF2190126.1"/>
    <property type="molecule type" value="Genomic_DNA"/>
</dbReference>
<accession>A0A6A6EJP1</accession>
<dbReference type="GO" id="GO:0008270">
    <property type="term" value="F:zinc ion binding"/>
    <property type="evidence" value="ECO:0007669"/>
    <property type="project" value="InterPro"/>
</dbReference>
<dbReference type="PANTHER" id="PTHR11695">
    <property type="entry name" value="ALCOHOL DEHYDROGENASE RELATED"/>
    <property type="match status" value="1"/>
</dbReference>
<dbReference type="Proteomes" id="UP000800200">
    <property type="component" value="Unassembled WGS sequence"/>
</dbReference>
<dbReference type="SMART" id="SM00829">
    <property type="entry name" value="PKS_ER"/>
    <property type="match status" value="1"/>
</dbReference>
<keyword evidence="3" id="KW-1185">Reference proteome</keyword>
<dbReference type="SUPFAM" id="SSF51735">
    <property type="entry name" value="NAD(P)-binding Rossmann-fold domains"/>
    <property type="match status" value="1"/>
</dbReference>
<dbReference type="GO" id="GO:0016491">
    <property type="term" value="F:oxidoreductase activity"/>
    <property type="evidence" value="ECO:0007669"/>
    <property type="project" value="InterPro"/>
</dbReference>
<dbReference type="Pfam" id="PF13602">
    <property type="entry name" value="ADH_zinc_N_2"/>
    <property type="match status" value="1"/>
</dbReference>
<feature type="domain" description="Enoyl reductase (ER)" evidence="1">
    <location>
        <begin position="16"/>
        <end position="327"/>
    </location>
</feature>
<organism evidence="2 3">
    <name type="scientific">Zopfia rhizophila CBS 207.26</name>
    <dbReference type="NCBI Taxonomy" id="1314779"/>
    <lineage>
        <taxon>Eukaryota</taxon>
        <taxon>Fungi</taxon>
        <taxon>Dikarya</taxon>
        <taxon>Ascomycota</taxon>
        <taxon>Pezizomycotina</taxon>
        <taxon>Dothideomycetes</taxon>
        <taxon>Dothideomycetes incertae sedis</taxon>
        <taxon>Zopfiaceae</taxon>
        <taxon>Zopfia</taxon>
    </lineage>
</organism>
<proteinExistence type="predicted"/>
<dbReference type="Gene3D" id="3.40.50.720">
    <property type="entry name" value="NAD(P)-binding Rossmann-like Domain"/>
    <property type="match status" value="1"/>
</dbReference>
<dbReference type="InterPro" id="IPR036291">
    <property type="entry name" value="NAD(P)-bd_dom_sf"/>
</dbReference>
<dbReference type="Gene3D" id="3.90.180.10">
    <property type="entry name" value="Medium-chain alcohol dehydrogenases, catalytic domain"/>
    <property type="match status" value="1"/>
</dbReference>
<dbReference type="InterPro" id="IPR050700">
    <property type="entry name" value="YIM1/Zinc_Alcohol_DH_Fams"/>
</dbReference>
<dbReference type="GO" id="GO:0005739">
    <property type="term" value="C:mitochondrion"/>
    <property type="evidence" value="ECO:0007669"/>
    <property type="project" value="TreeGrafter"/>
</dbReference>
<evidence type="ECO:0000313" key="2">
    <source>
        <dbReference type="EMBL" id="KAF2190126.1"/>
    </source>
</evidence>
<reference evidence="2" key="1">
    <citation type="journal article" date="2020" name="Stud. Mycol.">
        <title>101 Dothideomycetes genomes: a test case for predicting lifestyles and emergence of pathogens.</title>
        <authorList>
            <person name="Haridas S."/>
            <person name="Albert R."/>
            <person name="Binder M."/>
            <person name="Bloem J."/>
            <person name="Labutti K."/>
            <person name="Salamov A."/>
            <person name="Andreopoulos B."/>
            <person name="Baker S."/>
            <person name="Barry K."/>
            <person name="Bills G."/>
            <person name="Bluhm B."/>
            <person name="Cannon C."/>
            <person name="Castanera R."/>
            <person name="Culley D."/>
            <person name="Daum C."/>
            <person name="Ezra D."/>
            <person name="Gonzalez J."/>
            <person name="Henrissat B."/>
            <person name="Kuo A."/>
            <person name="Liang C."/>
            <person name="Lipzen A."/>
            <person name="Lutzoni F."/>
            <person name="Magnuson J."/>
            <person name="Mondo S."/>
            <person name="Nolan M."/>
            <person name="Ohm R."/>
            <person name="Pangilinan J."/>
            <person name="Park H.-J."/>
            <person name="Ramirez L."/>
            <person name="Alfaro M."/>
            <person name="Sun H."/>
            <person name="Tritt A."/>
            <person name="Yoshinaga Y."/>
            <person name="Zwiers L.-H."/>
            <person name="Turgeon B."/>
            <person name="Goodwin S."/>
            <person name="Spatafora J."/>
            <person name="Crous P."/>
            <person name="Grigoriev I."/>
        </authorList>
    </citation>
    <scope>NUCLEOTIDE SEQUENCE</scope>
    <source>
        <strain evidence="2">CBS 207.26</strain>
    </source>
</reference>
<dbReference type="InterPro" id="IPR002364">
    <property type="entry name" value="Quin_OxRdtase/zeta-crystal_CS"/>
</dbReference>